<evidence type="ECO:0000313" key="1">
    <source>
        <dbReference type="EMBL" id="KIL68671.1"/>
    </source>
</evidence>
<proteinExistence type="predicted"/>
<reference evidence="1 2" key="1">
    <citation type="submission" date="2014-04" db="EMBL/GenBank/DDBJ databases">
        <title>Evolutionary Origins and Diversification of the Mycorrhizal Mutualists.</title>
        <authorList>
            <consortium name="DOE Joint Genome Institute"/>
            <consortium name="Mycorrhizal Genomics Consortium"/>
            <person name="Kohler A."/>
            <person name="Kuo A."/>
            <person name="Nagy L.G."/>
            <person name="Floudas D."/>
            <person name="Copeland A."/>
            <person name="Barry K.W."/>
            <person name="Cichocki N."/>
            <person name="Veneault-Fourrey C."/>
            <person name="LaButti K."/>
            <person name="Lindquist E.A."/>
            <person name="Lipzen A."/>
            <person name="Lundell T."/>
            <person name="Morin E."/>
            <person name="Murat C."/>
            <person name="Riley R."/>
            <person name="Ohm R."/>
            <person name="Sun H."/>
            <person name="Tunlid A."/>
            <person name="Henrissat B."/>
            <person name="Grigoriev I.V."/>
            <person name="Hibbett D.S."/>
            <person name="Martin F."/>
        </authorList>
    </citation>
    <scope>NUCLEOTIDE SEQUENCE [LARGE SCALE GENOMIC DNA]</scope>
    <source>
        <strain evidence="1 2">Koide BX008</strain>
    </source>
</reference>
<evidence type="ECO:0000313" key="2">
    <source>
        <dbReference type="Proteomes" id="UP000054549"/>
    </source>
</evidence>
<protein>
    <recommendedName>
        <fullName evidence="3">Retrotransposon gag domain-containing protein</fullName>
    </recommendedName>
</protein>
<dbReference type="InParanoid" id="A0A0C2XGV7"/>
<evidence type="ECO:0008006" key="3">
    <source>
        <dbReference type="Google" id="ProtNLM"/>
    </source>
</evidence>
<dbReference type="OrthoDB" id="3051081at2759"/>
<feature type="non-terminal residue" evidence="1">
    <location>
        <position position="149"/>
    </location>
</feature>
<dbReference type="EMBL" id="KN818228">
    <property type="protein sequence ID" value="KIL68671.1"/>
    <property type="molecule type" value="Genomic_DNA"/>
</dbReference>
<keyword evidence="2" id="KW-1185">Reference proteome</keyword>
<dbReference type="AlphaFoldDB" id="A0A0C2XGV7"/>
<name>A0A0C2XGV7_AMAMK</name>
<dbReference type="Proteomes" id="UP000054549">
    <property type="component" value="Unassembled WGS sequence"/>
</dbReference>
<dbReference type="HOGENOM" id="CLU_1753999_0_0_1"/>
<gene>
    <name evidence="1" type="ORF">M378DRAFT_71169</name>
</gene>
<accession>A0A0C2XGV7</accession>
<sequence length="149" mass="16876">MQAAQVATAAQIQLLTQLITAQNAPALPRPCLPKVAEPIAFDGKMDDVESFITSCTLYINARASEFGDQETKILWVMSYCNKGMARDWRKIEVQKVNDGTSELELVEQLYDEICQRFGDTDRMATKILKLRTMKQGNKTAMEHVQDFQK</sequence>
<organism evidence="1 2">
    <name type="scientific">Amanita muscaria (strain Koide BX008)</name>
    <dbReference type="NCBI Taxonomy" id="946122"/>
    <lineage>
        <taxon>Eukaryota</taxon>
        <taxon>Fungi</taxon>
        <taxon>Dikarya</taxon>
        <taxon>Basidiomycota</taxon>
        <taxon>Agaricomycotina</taxon>
        <taxon>Agaricomycetes</taxon>
        <taxon>Agaricomycetidae</taxon>
        <taxon>Agaricales</taxon>
        <taxon>Pluteineae</taxon>
        <taxon>Amanitaceae</taxon>
        <taxon>Amanita</taxon>
    </lineage>
</organism>